<protein>
    <recommendedName>
        <fullName evidence="1">TmcB/TmcC TPR repeats domain-containing protein</fullName>
    </recommendedName>
</protein>
<dbReference type="Proteomes" id="UP000324800">
    <property type="component" value="Unassembled WGS sequence"/>
</dbReference>
<evidence type="ECO:0000313" key="3">
    <source>
        <dbReference type="Proteomes" id="UP000324800"/>
    </source>
</evidence>
<dbReference type="OrthoDB" id="60033at2759"/>
<evidence type="ECO:0000259" key="1">
    <source>
        <dbReference type="Pfam" id="PF25474"/>
    </source>
</evidence>
<dbReference type="EMBL" id="SNRW01014281">
    <property type="protein sequence ID" value="KAA6371641.1"/>
    <property type="molecule type" value="Genomic_DNA"/>
</dbReference>
<reference evidence="2 3" key="1">
    <citation type="submission" date="2019-03" db="EMBL/GenBank/DDBJ databases">
        <title>Single cell metagenomics reveals metabolic interactions within the superorganism composed of flagellate Streblomastix strix and complex community of Bacteroidetes bacteria on its surface.</title>
        <authorList>
            <person name="Treitli S.C."/>
            <person name="Kolisko M."/>
            <person name="Husnik F."/>
            <person name="Keeling P."/>
            <person name="Hampl V."/>
        </authorList>
    </citation>
    <scope>NUCLEOTIDE SEQUENCE [LARGE SCALE GENOMIC DNA]</scope>
    <source>
        <strain evidence="2">ST1C</strain>
    </source>
</reference>
<comment type="caution">
    <text evidence="2">The sequence shown here is derived from an EMBL/GenBank/DDBJ whole genome shotgun (WGS) entry which is preliminary data.</text>
</comment>
<dbReference type="Pfam" id="PF25474">
    <property type="entry name" value="TPR_TmcB"/>
    <property type="match status" value="1"/>
</dbReference>
<evidence type="ECO:0000313" key="2">
    <source>
        <dbReference type="EMBL" id="KAA6371641.1"/>
    </source>
</evidence>
<proteinExistence type="predicted"/>
<accession>A0A5J4UNM1</accession>
<feature type="domain" description="TmcB/TmcC TPR repeats" evidence="1">
    <location>
        <begin position="78"/>
        <end position="168"/>
    </location>
</feature>
<dbReference type="InterPro" id="IPR057352">
    <property type="entry name" value="TPR_TmcB/C"/>
</dbReference>
<organism evidence="2 3">
    <name type="scientific">Streblomastix strix</name>
    <dbReference type="NCBI Taxonomy" id="222440"/>
    <lineage>
        <taxon>Eukaryota</taxon>
        <taxon>Metamonada</taxon>
        <taxon>Preaxostyla</taxon>
        <taxon>Oxymonadida</taxon>
        <taxon>Streblomastigidae</taxon>
        <taxon>Streblomastix</taxon>
    </lineage>
</organism>
<sequence length="168" mass="19520">MIGFVDDLYIEQIRQFKHDSQLLFEYSLFLAQYMKNNVKSTAVFKSLSESSMKPKISLRLILYCKSIEQSNGMRANSQSGNNQDSSSEDQSLLFNSQFIQAEEHHDNATSALKQFFEEALKKKPNFTQLPKLLEQVVNEEEKSRQGFEEIIIRQNNNANVLRRYAQLL</sequence>
<name>A0A5J4UNM1_9EUKA</name>
<gene>
    <name evidence="2" type="ORF">EZS28_032833</name>
</gene>
<dbReference type="AlphaFoldDB" id="A0A5J4UNM1"/>